<accession>A0A835W7R9</accession>
<feature type="compositionally biased region" description="Low complexity" evidence="2">
    <location>
        <begin position="158"/>
        <end position="167"/>
    </location>
</feature>
<comment type="caution">
    <text evidence="3">The sequence shown here is derived from an EMBL/GenBank/DDBJ whole genome shotgun (WGS) entry which is preliminary data.</text>
</comment>
<feature type="compositionally biased region" description="Low complexity" evidence="2">
    <location>
        <begin position="225"/>
        <end position="234"/>
    </location>
</feature>
<dbReference type="PANTHER" id="PTHR10794:SF84">
    <property type="entry name" value="ESTERASE_LIPASE_THIOESTERASE FAMILY PROTEIN"/>
    <property type="match status" value="1"/>
</dbReference>
<gene>
    <name evidence="3" type="ORF">HXX76_005291</name>
</gene>
<name>A0A835W7R9_CHLIN</name>
<feature type="compositionally biased region" description="Low complexity" evidence="2">
    <location>
        <begin position="76"/>
        <end position="87"/>
    </location>
</feature>
<dbReference type="InterPro" id="IPR029058">
    <property type="entry name" value="AB_hydrolase_fold"/>
</dbReference>
<evidence type="ECO:0000313" key="3">
    <source>
        <dbReference type="EMBL" id="KAG2438746.1"/>
    </source>
</evidence>
<evidence type="ECO:0000313" key="4">
    <source>
        <dbReference type="Proteomes" id="UP000650467"/>
    </source>
</evidence>
<dbReference type="GO" id="GO:0047372">
    <property type="term" value="F:monoacylglycerol lipase activity"/>
    <property type="evidence" value="ECO:0007669"/>
    <property type="project" value="TreeGrafter"/>
</dbReference>
<dbReference type="GO" id="GO:0034338">
    <property type="term" value="F:short-chain carboxylesterase activity"/>
    <property type="evidence" value="ECO:0007669"/>
    <property type="project" value="TreeGrafter"/>
</dbReference>
<sequence length="713" mass="72220">MSDGVQVILLWFEKPGMKADVPCVISLHGIGGDENSVRPIMLAEECLKRGWRSVMYVRRGHGDSSLLPVGAMAPSTGGAADTAATDGADGETFHQSPLYAGPATGNAAIADAGKGQRHGPGPIAEATEVDSQRVSSSGHGDGAASAVGTPAPVAGTDGTSTPVAGTATTGTAVDTATVTTNGALLRGAGGSASSLDSMANCLPKNLNFNLNLAMALQRAGGGSSGAQPPASQPQHQPPGTPNSLASMAAGVAGCIGGGSGKATPQLPQLDPEVVKATRKAFPQHADTEDFQAVVQHIHGVFPEAPLVAVGFSMGTNVLVKFVGEVGPDPDKNPLTGAVSVCNGYDIVEGTRHLVSSRALADRVITASLHKLLRRKLPEVHAICAAHGVLVDFDEVLACNTIRDFERALMLPIYGHDDIDTYYEHNNCKDALKTVGTPLLCMSAKDDPIIDPKLLRHAEEAASTNPNVILAVTERGGHLGWMRGWRGRSWMMEVIIQYVEAIVATQAHQPKEGAAPIKKPQLQPQGAAAPSALDRSPQRSSSLPEAAEVTKPSEAASRGAATATVTVVANAGVEVQAATNHSPDLAMKAVAAPTPQEGATPGLPATADAAHEASVGGHSAAAEQTSPRAEGAAAGAKEGVAAGGHGPGVASSRLSGGVGHRRSGSTGSAGAAAGATMASGQTEQGPDQDGDKQAPVGAPERGLGLGEVVVQLDD</sequence>
<feature type="compositionally biased region" description="Low complexity" evidence="2">
    <location>
        <begin position="628"/>
        <end position="639"/>
    </location>
</feature>
<feature type="compositionally biased region" description="Low complexity" evidence="2">
    <location>
        <begin position="663"/>
        <end position="679"/>
    </location>
</feature>
<keyword evidence="4" id="KW-1185">Reference proteome</keyword>
<dbReference type="EMBL" id="JAEHOC010000009">
    <property type="protein sequence ID" value="KAG2438746.1"/>
    <property type="molecule type" value="Genomic_DNA"/>
</dbReference>
<reference evidence="3" key="1">
    <citation type="journal article" date="2020" name="bioRxiv">
        <title>Comparative genomics of Chlamydomonas.</title>
        <authorList>
            <person name="Craig R.J."/>
            <person name="Hasan A.R."/>
            <person name="Ness R.W."/>
            <person name="Keightley P.D."/>
        </authorList>
    </citation>
    <scope>NUCLEOTIDE SEQUENCE</scope>
    <source>
        <strain evidence="3">SAG 7.73</strain>
    </source>
</reference>
<feature type="region of interest" description="Disordered" evidence="2">
    <location>
        <begin position="510"/>
        <end position="559"/>
    </location>
</feature>
<evidence type="ECO:0008006" key="5">
    <source>
        <dbReference type="Google" id="ProtNLM"/>
    </source>
</evidence>
<dbReference type="SUPFAM" id="SSF53474">
    <property type="entry name" value="alpha/beta-Hydrolases"/>
    <property type="match status" value="2"/>
</dbReference>
<proteinExistence type="inferred from homology"/>
<dbReference type="FunFam" id="3.40.50.1820:FF:001146">
    <property type="entry name" value="Alpha/beta hydrolase"/>
    <property type="match status" value="1"/>
</dbReference>
<dbReference type="Proteomes" id="UP000650467">
    <property type="component" value="Unassembled WGS sequence"/>
</dbReference>
<comment type="similarity">
    <text evidence="1">Belongs to the AB hydrolase superfamily. AB hydrolase 4 family.</text>
</comment>
<dbReference type="AlphaFoldDB" id="A0A835W7R9"/>
<feature type="region of interest" description="Disordered" evidence="2">
    <location>
        <begin position="593"/>
        <end position="713"/>
    </location>
</feature>
<dbReference type="Gene3D" id="3.40.50.1820">
    <property type="entry name" value="alpha/beta hydrolase"/>
    <property type="match status" value="2"/>
</dbReference>
<evidence type="ECO:0000256" key="2">
    <source>
        <dbReference type="SAM" id="MobiDB-lite"/>
    </source>
</evidence>
<dbReference type="OrthoDB" id="247542at2759"/>
<protein>
    <recommendedName>
        <fullName evidence="5">AB hydrolase-1 domain-containing protein</fullName>
    </recommendedName>
</protein>
<feature type="region of interest" description="Disordered" evidence="2">
    <location>
        <begin position="75"/>
        <end position="167"/>
    </location>
</feature>
<dbReference type="InterPro" id="IPR050960">
    <property type="entry name" value="AB_hydrolase_4_sf"/>
</dbReference>
<dbReference type="PANTHER" id="PTHR10794">
    <property type="entry name" value="ABHYDROLASE DOMAIN-CONTAINING PROTEIN"/>
    <property type="match status" value="1"/>
</dbReference>
<feature type="compositionally biased region" description="Low complexity" evidence="2">
    <location>
        <begin position="135"/>
        <end position="148"/>
    </location>
</feature>
<evidence type="ECO:0000256" key="1">
    <source>
        <dbReference type="ARBA" id="ARBA00010884"/>
    </source>
</evidence>
<feature type="region of interest" description="Disordered" evidence="2">
    <location>
        <begin position="219"/>
        <end position="246"/>
    </location>
</feature>
<organism evidence="3 4">
    <name type="scientific">Chlamydomonas incerta</name>
    <dbReference type="NCBI Taxonomy" id="51695"/>
    <lineage>
        <taxon>Eukaryota</taxon>
        <taxon>Viridiplantae</taxon>
        <taxon>Chlorophyta</taxon>
        <taxon>core chlorophytes</taxon>
        <taxon>Chlorophyceae</taxon>
        <taxon>CS clade</taxon>
        <taxon>Chlamydomonadales</taxon>
        <taxon>Chlamydomonadaceae</taxon>
        <taxon>Chlamydomonas</taxon>
    </lineage>
</organism>